<dbReference type="SMART" id="SM00184">
    <property type="entry name" value="RING"/>
    <property type="match status" value="1"/>
</dbReference>
<dbReference type="GO" id="GO:0006302">
    <property type="term" value="P:double-strand break repair"/>
    <property type="evidence" value="ECO:0007669"/>
    <property type="project" value="TreeGrafter"/>
</dbReference>
<dbReference type="GO" id="GO:0008270">
    <property type="term" value="F:zinc ion binding"/>
    <property type="evidence" value="ECO:0007669"/>
    <property type="project" value="UniProtKB-KW"/>
</dbReference>
<evidence type="ECO:0000256" key="2">
    <source>
        <dbReference type="ARBA" id="ARBA00022723"/>
    </source>
</evidence>
<evidence type="ECO:0000259" key="7">
    <source>
        <dbReference type="PROSITE" id="PS50089"/>
    </source>
</evidence>
<keyword evidence="9" id="KW-1185">Reference proteome</keyword>
<dbReference type="Proteomes" id="UP001353858">
    <property type="component" value="Unassembled WGS sequence"/>
</dbReference>
<dbReference type="InterPro" id="IPR017907">
    <property type="entry name" value="Znf_RING_CS"/>
</dbReference>
<dbReference type="InterPro" id="IPR001841">
    <property type="entry name" value="Znf_RING"/>
</dbReference>
<keyword evidence="2" id="KW-0479">Metal-binding</keyword>
<dbReference type="SUPFAM" id="SSF57850">
    <property type="entry name" value="RING/U-box"/>
    <property type="match status" value="1"/>
</dbReference>
<dbReference type="GO" id="GO:0005829">
    <property type="term" value="C:cytosol"/>
    <property type="evidence" value="ECO:0007669"/>
    <property type="project" value="TreeGrafter"/>
</dbReference>
<evidence type="ECO:0000313" key="9">
    <source>
        <dbReference type="Proteomes" id="UP001353858"/>
    </source>
</evidence>
<evidence type="ECO:0000256" key="3">
    <source>
        <dbReference type="ARBA" id="ARBA00022771"/>
    </source>
</evidence>
<dbReference type="AlphaFoldDB" id="A0AAN7P3S5"/>
<dbReference type="Gene3D" id="3.30.40.10">
    <property type="entry name" value="Zinc/RING finger domain, C3HC4 (zinc finger)"/>
    <property type="match status" value="1"/>
</dbReference>
<dbReference type="GO" id="GO:0006511">
    <property type="term" value="P:ubiquitin-dependent protein catabolic process"/>
    <property type="evidence" value="ECO:0007669"/>
    <property type="project" value="TreeGrafter"/>
</dbReference>
<comment type="caution">
    <text evidence="8">The sequence shown here is derived from an EMBL/GenBank/DDBJ whole genome shotgun (WGS) entry which is preliminary data.</text>
</comment>
<dbReference type="GO" id="GO:0035861">
    <property type="term" value="C:site of double-strand break"/>
    <property type="evidence" value="ECO:0007669"/>
    <property type="project" value="TreeGrafter"/>
</dbReference>
<dbReference type="GO" id="GO:0042393">
    <property type="term" value="F:histone binding"/>
    <property type="evidence" value="ECO:0007669"/>
    <property type="project" value="TreeGrafter"/>
</dbReference>
<dbReference type="GO" id="GO:0070936">
    <property type="term" value="P:protein K48-linked ubiquitination"/>
    <property type="evidence" value="ECO:0007669"/>
    <property type="project" value="TreeGrafter"/>
</dbReference>
<dbReference type="InterPro" id="IPR013083">
    <property type="entry name" value="Znf_RING/FYVE/PHD"/>
</dbReference>
<keyword evidence="5" id="KW-0862">Zinc</keyword>
<evidence type="ECO:0000313" key="8">
    <source>
        <dbReference type="EMBL" id="KAK4874793.1"/>
    </source>
</evidence>
<feature type="domain" description="RING-type" evidence="7">
    <location>
        <begin position="16"/>
        <end position="54"/>
    </location>
</feature>
<keyword evidence="3 6" id="KW-0863">Zinc-finger</keyword>
<name>A0AAN7P3S5_9COLE</name>
<accession>A0AAN7P3S5</accession>
<protein>
    <recommendedName>
        <fullName evidence="7">RING-type domain-containing protein</fullName>
    </recommendedName>
</protein>
<evidence type="ECO:0000256" key="1">
    <source>
        <dbReference type="ARBA" id="ARBA00022679"/>
    </source>
</evidence>
<keyword evidence="1" id="KW-0808">Transferase</keyword>
<evidence type="ECO:0000256" key="6">
    <source>
        <dbReference type="PROSITE-ProRule" id="PRU00175"/>
    </source>
</evidence>
<keyword evidence="4" id="KW-0833">Ubl conjugation pathway</keyword>
<gene>
    <name evidence="8" type="ORF">RN001_014153</name>
</gene>
<dbReference type="EMBL" id="JARPUR010000006">
    <property type="protein sequence ID" value="KAK4874793.1"/>
    <property type="molecule type" value="Genomic_DNA"/>
</dbReference>
<dbReference type="GO" id="GO:0005634">
    <property type="term" value="C:nucleus"/>
    <property type="evidence" value="ECO:0007669"/>
    <property type="project" value="TreeGrafter"/>
</dbReference>
<dbReference type="Pfam" id="PF13920">
    <property type="entry name" value="zf-C3HC4_3"/>
    <property type="match status" value="1"/>
</dbReference>
<proteinExistence type="predicted"/>
<dbReference type="PROSITE" id="PS50089">
    <property type="entry name" value="ZF_RING_2"/>
    <property type="match status" value="1"/>
</dbReference>
<evidence type="ECO:0000256" key="4">
    <source>
        <dbReference type="ARBA" id="ARBA00022786"/>
    </source>
</evidence>
<organism evidence="8 9">
    <name type="scientific">Aquatica leii</name>
    <dbReference type="NCBI Taxonomy" id="1421715"/>
    <lineage>
        <taxon>Eukaryota</taxon>
        <taxon>Metazoa</taxon>
        <taxon>Ecdysozoa</taxon>
        <taxon>Arthropoda</taxon>
        <taxon>Hexapoda</taxon>
        <taxon>Insecta</taxon>
        <taxon>Pterygota</taxon>
        <taxon>Neoptera</taxon>
        <taxon>Endopterygota</taxon>
        <taxon>Coleoptera</taxon>
        <taxon>Polyphaga</taxon>
        <taxon>Elateriformia</taxon>
        <taxon>Elateroidea</taxon>
        <taxon>Lampyridae</taxon>
        <taxon>Luciolinae</taxon>
        <taxon>Aquatica</taxon>
    </lineage>
</organism>
<sequence length="216" mass="24484">MDPIEKLEQVQNELLCSICCDYFIRAITMSCSHSFCYNCISEWKKNNHNCPICRQPIYSMAPSRALDNMVAALNVNSNRVTLNFTENLTDVVETPTFEHMHPSTSSDTIFFNDDDYDFESAETESNNSYISDDNSNLSFNFNGNDSQEESPDILDLNDMDDLNVSRDSSMFVDDTPDLNDVIDYEGSDNESIYSNFSLPSSVGNVTIKHTIEFSNN</sequence>
<dbReference type="PROSITE" id="PS00518">
    <property type="entry name" value="ZF_RING_1"/>
    <property type="match status" value="1"/>
</dbReference>
<dbReference type="GO" id="GO:0061630">
    <property type="term" value="F:ubiquitin protein ligase activity"/>
    <property type="evidence" value="ECO:0007669"/>
    <property type="project" value="TreeGrafter"/>
</dbReference>
<reference evidence="9" key="1">
    <citation type="submission" date="2023-01" db="EMBL/GenBank/DDBJ databases">
        <title>Key to firefly adult light organ development and bioluminescence: homeobox transcription factors regulate luciferase expression and transportation to peroxisome.</title>
        <authorList>
            <person name="Fu X."/>
        </authorList>
    </citation>
    <scope>NUCLEOTIDE SEQUENCE [LARGE SCALE GENOMIC DNA]</scope>
</reference>
<dbReference type="PANTHER" id="PTHR15067">
    <property type="entry name" value="E3 UBIQUITIN-PROTEIN LIGASE RNF8"/>
    <property type="match status" value="1"/>
</dbReference>
<dbReference type="GO" id="GO:0000151">
    <property type="term" value="C:ubiquitin ligase complex"/>
    <property type="evidence" value="ECO:0007669"/>
    <property type="project" value="TreeGrafter"/>
</dbReference>
<dbReference type="PANTHER" id="PTHR15067:SF4">
    <property type="entry name" value="E3 UBIQUITIN-PROTEIN LIGASE RNF8"/>
    <property type="match status" value="1"/>
</dbReference>
<evidence type="ECO:0000256" key="5">
    <source>
        <dbReference type="ARBA" id="ARBA00022833"/>
    </source>
</evidence>